<keyword evidence="5 6" id="KW-0472">Membrane</keyword>
<dbReference type="Proteomes" id="UP000054937">
    <property type="component" value="Unassembled WGS sequence"/>
</dbReference>
<dbReference type="InParanoid" id="A0A0V0QSG4"/>
<evidence type="ECO:0000256" key="1">
    <source>
        <dbReference type="ARBA" id="ARBA00004141"/>
    </source>
</evidence>
<dbReference type="PANTHER" id="PTHR10926">
    <property type="entry name" value="CELL CYCLE CONTROL PROTEIN 50"/>
    <property type="match status" value="1"/>
</dbReference>
<evidence type="ECO:0000313" key="7">
    <source>
        <dbReference type="EMBL" id="KRX05190.1"/>
    </source>
</evidence>
<reference evidence="7 8" key="1">
    <citation type="journal article" date="2015" name="Sci. Rep.">
        <title>Genome of the facultative scuticociliatosis pathogen Pseudocohnilembus persalinus provides insight into its virulence through horizontal gene transfer.</title>
        <authorList>
            <person name="Xiong J."/>
            <person name="Wang G."/>
            <person name="Cheng J."/>
            <person name="Tian M."/>
            <person name="Pan X."/>
            <person name="Warren A."/>
            <person name="Jiang C."/>
            <person name="Yuan D."/>
            <person name="Miao W."/>
        </authorList>
    </citation>
    <scope>NUCLEOTIDE SEQUENCE [LARGE SCALE GENOMIC DNA]</scope>
    <source>
        <strain evidence="7">36N120E</strain>
    </source>
</reference>
<dbReference type="GO" id="GO:0005794">
    <property type="term" value="C:Golgi apparatus"/>
    <property type="evidence" value="ECO:0007669"/>
    <property type="project" value="TreeGrafter"/>
</dbReference>
<evidence type="ECO:0000256" key="4">
    <source>
        <dbReference type="ARBA" id="ARBA00022989"/>
    </source>
</evidence>
<gene>
    <name evidence="7" type="ORF">PPERSA_06824</name>
</gene>
<evidence type="ECO:0000256" key="3">
    <source>
        <dbReference type="ARBA" id="ARBA00022692"/>
    </source>
</evidence>
<comment type="subcellular location">
    <subcellularLocation>
        <location evidence="1">Membrane</location>
        <topology evidence="1">Multi-pass membrane protein</topology>
    </subcellularLocation>
</comment>
<comment type="similarity">
    <text evidence="2">Belongs to the CDC50/LEM3 family.</text>
</comment>
<evidence type="ECO:0008006" key="9">
    <source>
        <dbReference type="Google" id="ProtNLM"/>
    </source>
</evidence>
<comment type="caution">
    <text evidence="7">The sequence shown here is derived from an EMBL/GenBank/DDBJ whole genome shotgun (WGS) entry which is preliminary data.</text>
</comment>
<protein>
    <recommendedName>
        <fullName evidence="9">Transmembrane protein</fullName>
    </recommendedName>
</protein>
<keyword evidence="8" id="KW-1185">Reference proteome</keyword>
<dbReference type="InterPro" id="IPR005045">
    <property type="entry name" value="CDC50/LEM3_fam"/>
</dbReference>
<accession>A0A0V0QSG4</accession>
<dbReference type="PANTHER" id="PTHR10926:SF0">
    <property type="entry name" value="CDC50, ISOFORM A"/>
    <property type="match status" value="1"/>
</dbReference>
<dbReference type="PIRSF" id="PIRSF015840">
    <property type="entry name" value="DUF284_TM_euk"/>
    <property type="match status" value="1"/>
</dbReference>
<evidence type="ECO:0000256" key="5">
    <source>
        <dbReference type="ARBA" id="ARBA00023136"/>
    </source>
</evidence>
<evidence type="ECO:0000256" key="2">
    <source>
        <dbReference type="ARBA" id="ARBA00009457"/>
    </source>
</evidence>
<dbReference type="AlphaFoldDB" id="A0A0V0QSG4"/>
<keyword evidence="4 6" id="KW-1133">Transmembrane helix</keyword>
<sequence length="230" mass="27431">MDESRYQKPYPLSTLDYTNLTENQKQKNLNKWQPPKLELISILFILAGIYSLVVGFISKSLSQDVTELQIKYGPQCLNQIDYTQNSIECTLEFEIDQKIDKTVYFYYQMKEFNQNHKLYLESFDEDQLTDKTTKNSKDRCKQFTTNKQMEKTTSVNGKQLNADDIAIPCGIRAKFYFQDTFQLFDSEGNQIEIDESNISWEYDRKRYKNIDLDKQWVDLENDEYNFIQYE</sequence>
<evidence type="ECO:0000256" key="6">
    <source>
        <dbReference type="SAM" id="Phobius"/>
    </source>
</evidence>
<evidence type="ECO:0000313" key="8">
    <source>
        <dbReference type="Proteomes" id="UP000054937"/>
    </source>
</evidence>
<dbReference type="Pfam" id="PF03381">
    <property type="entry name" value="CDC50"/>
    <property type="match status" value="1"/>
</dbReference>
<dbReference type="EMBL" id="LDAU01000110">
    <property type="protein sequence ID" value="KRX05190.1"/>
    <property type="molecule type" value="Genomic_DNA"/>
</dbReference>
<dbReference type="OrthoDB" id="284181at2759"/>
<organism evidence="7 8">
    <name type="scientific">Pseudocohnilembus persalinus</name>
    <name type="common">Ciliate</name>
    <dbReference type="NCBI Taxonomy" id="266149"/>
    <lineage>
        <taxon>Eukaryota</taxon>
        <taxon>Sar</taxon>
        <taxon>Alveolata</taxon>
        <taxon>Ciliophora</taxon>
        <taxon>Intramacronucleata</taxon>
        <taxon>Oligohymenophorea</taxon>
        <taxon>Scuticociliatia</taxon>
        <taxon>Philasterida</taxon>
        <taxon>Pseudocohnilembidae</taxon>
        <taxon>Pseudocohnilembus</taxon>
    </lineage>
</organism>
<dbReference type="GO" id="GO:0005886">
    <property type="term" value="C:plasma membrane"/>
    <property type="evidence" value="ECO:0007669"/>
    <property type="project" value="TreeGrafter"/>
</dbReference>
<dbReference type="GO" id="GO:0005783">
    <property type="term" value="C:endoplasmic reticulum"/>
    <property type="evidence" value="ECO:0007669"/>
    <property type="project" value="TreeGrafter"/>
</dbReference>
<name>A0A0V0QSG4_PSEPJ</name>
<proteinExistence type="inferred from homology"/>
<feature type="transmembrane region" description="Helical" evidence="6">
    <location>
        <begin position="37"/>
        <end position="57"/>
    </location>
</feature>
<keyword evidence="3 6" id="KW-0812">Transmembrane</keyword>